<name>A0ABW7LVJ0_9PSED</name>
<protein>
    <recommendedName>
        <fullName evidence="3">RiboL-PSP-HEPN domain-containing protein</fullName>
    </recommendedName>
</protein>
<evidence type="ECO:0000313" key="1">
    <source>
        <dbReference type="EMBL" id="MFH6564668.1"/>
    </source>
</evidence>
<sequence length="150" mass="16551">MENARLRQPLDPEYSQALGEAVYTFSILEWNAVWICEHIKPGALAALNPKTAGTIAKRFITLAGSLRDSEDKTKLLNAALRFDALVEQRNGLVHGRPGMDAADGLSKLFRAGELWTVEKIRNAADEFSECAITLNDCFHGFLSDLVQSES</sequence>
<organism evidence="1 2">
    <name type="scientific">Pseudomonas kulmbachensis</name>
    <dbReference type="NCBI Taxonomy" id="3043408"/>
    <lineage>
        <taxon>Bacteria</taxon>
        <taxon>Pseudomonadati</taxon>
        <taxon>Pseudomonadota</taxon>
        <taxon>Gammaproteobacteria</taxon>
        <taxon>Pseudomonadales</taxon>
        <taxon>Pseudomonadaceae</taxon>
        <taxon>Pseudomonas</taxon>
    </lineage>
</organism>
<comment type="caution">
    <text evidence="1">The sequence shown here is derived from an EMBL/GenBank/DDBJ whole genome shotgun (WGS) entry which is preliminary data.</text>
</comment>
<keyword evidence="2" id="KW-1185">Reference proteome</keyword>
<evidence type="ECO:0008006" key="3">
    <source>
        <dbReference type="Google" id="ProtNLM"/>
    </source>
</evidence>
<reference evidence="1 2" key="1">
    <citation type="submission" date="2024-10" db="EMBL/GenBank/DDBJ databases">
        <title>Aeromonas and Pseudomonas from the Cagarras Archipelago, Rio de Janeiro, Brazil.</title>
        <authorList>
            <person name="Canellas A.L.B."/>
            <person name="Laport M.S."/>
        </authorList>
    </citation>
    <scope>NUCLEOTIDE SEQUENCE [LARGE SCALE GENOMIC DNA]</scope>
    <source>
        <strain evidence="1 2">CPF-4</strain>
    </source>
</reference>
<dbReference type="RefSeq" id="WP_395246386.1">
    <property type="nucleotide sequence ID" value="NZ_JBINXA010000028.1"/>
</dbReference>
<evidence type="ECO:0000313" key="2">
    <source>
        <dbReference type="Proteomes" id="UP001609821"/>
    </source>
</evidence>
<accession>A0ABW7LVJ0</accession>
<dbReference type="Proteomes" id="UP001609821">
    <property type="component" value="Unassembled WGS sequence"/>
</dbReference>
<dbReference type="EMBL" id="JBINXB010000001">
    <property type="protein sequence ID" value="MFH6564668.1"/>
    <property type="molecule type" value="Genomic_DNA"/>
</dbReference>
<gene>
    <name evidence="1" type="ORF">ACHMWK_01500</name>
</gene>
<proteinExistence type="predicted"/>